<dbReference type="GO" id="GO:0035621">
    <property type="term" value="P:ER to Golgi ceramide transport"/>
    <property type="evidence" value="ECO:0007669"/>
    <property type="project" value="TreeGrafter"/>
</dbReference>
<evidence type="ECO:0000256" key="1">
    <source>
        <dbReference type="ARBA" id="ARBA00008842"/>
    </source>
</evidence>
<sequence>METVDIPKRSVYRMTVPVNGPNRCMLIWKFSIARKCIGFSITRQRATDKVFTEVLPMSRTDGHEGSLIIDEPAVYLFVFNNSFSKITTKRLSFIVEVRKLPELMAGAGLLPGSPSASVAGQISAELEVPAEQSPLPGTGASAELAAAEAGASHSTATSVKTNSGTVAATSASSSPTPQQLPLRLQGTTQGAESEDIEVCGWVLKRKRQKGIHAWSKRWLTLRSGGLLSYHKTPSSNCRGIFALSCAYVSANAPSRQLIVDTGNSVLRIRVPESAEFLKWVRALSRYRAVRGADHPMLRDAVADVTPSAGEPAKPHLATADGAGLGAGAGVVIPGGVGAVAPGAPSKIDDVHFDLEVARVKLDVADDALSFASGLLLAHQAVLGPAAAAALSRVVADGHHHGGDSDSSDDDESEPSLSADLASPTMAIAGVGASASGPLAGSPEDALVRLLDALQALRSAYSLLSLSERSLAQHLPASGTSGVLLTGSGRLPSVAPVVATDPRFLADSDEDFFDAQEASDSDSSDDDMDLGAGESVDVVNRVVIPQAATAPAAAAATALTPAPAGLRPTGMTTSVPRLARKTLLVPSPAEVPDVGLFGLLRKSLGKDMSRISMPVVLNEPLNVMQNLCEDLEYAALLNQAASSDNPLRRLALVSAFAVSSYARTAVRFNRKPFNPLLGETFEFVQPAGPGPAGPGFRFFSEKVSHHPFIVATHCSSINYTMWQDLRPTQKFGGRSIEMSYGGTVFLDLHVAAGPGGAPVTERYSWERVTSTLRNALSANRSIEHHGTMVVASELATGRAVAEIEFVAASGGGFWGGGASASANKNEVTGQLSVPGCPAGTLSGRWDESLQFSAPQLANGEVIWRATPPPANHLQQFGFSEFAVGLNDPNQCPELLPRTDTRFRTDQRMLEECQFEEAEVEKDRLENRQRAAREQAMAELGTTSPPTWNPRWFQTDEAGRFAFTGEYWTVRDGAGGFSGEDLPDLYSDGPVSYRT</sequence>
<feature type="region of interest" description="Disordered" evidence="6">
    <location>
        <begin position="397"/>
        <end position="417"/>
    </location>
</feature>
<evidence type="ECO:0000313" key="10">
    <source>
        <dbReference type="Proteomes" id="UP000030693"/>
    </source>
</evidence>
<dbReference type="PROSITE" id="PS50003">
    <property type="entry name" value="PH_DOMAIN"/>
    <property type="match status" value="1"/>
</dbReference>
<dbReference type="GO" id="GO:0006887">
    <property type="term" value="P:exocytosis"/>
    <property type="evidence" value="ECO:0007669"/>
    <property type="project" value="TreeGrafter"/>
</dbReference>
<dbReference type="SUPFAM" id="SSF101576">
    <property type="entry name" value="Supernatant protein factor (SPF), C-terminal domain"/>
    <property type="match status" value="1"/>
</dbReference>
<feature type="domain" description="GOLD" evidence="8">
    <location>
        <begin position="1"/>
        <end position="97"/>
    </location>
</feature>
<dbReference type="AlphaFoldDB" id="A0A058Z4E0"/>
<dbReference type="RefSeq" id="XP_009496364.1">
    <property type="nucleotide sequence ID" value="XM_009498089.1"/>
</dbReference>
<dbReference type="Proteomes" id="UP000030693">
    <property type="component" value="Unassembled WGS sequence"/>
</dbReference>
<dbReference type="GeneID" id="20528937"/>
<dbReference type="InterPro" id="IPR041680">
    <property type="entry name" value="PH_8"/>
</dbReference>
<dbReference type="GO" id="GO:0032934">
    <property type="term" value="F:sterol binding"/>
    <property type="evidence" value="ECO:0007669"/>
    <property type="project" value="TreeGrafter"/>
</dbReference>
<evidence type="ECO:0000256" key="4">
    <source>
        <dbReference type="ARBA" id="ARBA00023121"/>
    </source>
</evidence>
<dbReference type="GO" id="GO:0034727">
    <property type="term" value="P:piecemeal microautophagy of the nucleus"/>
    <property type="evidence" value="ECO:0007669"/>
    <property type="project" value="TreeGrafter"/>
</dbReference>
<reference evidence="9" key="1">
    <citation type="submission" date="2013-04" db="EMBL/GenBank/DDBJ databases">
        <title>The Genome Sequence of Fonticula alba ATCC 38817.</title>
        <authorList>
            <consortium name="The Broad Institute Genomics Platform"/>
            <person name="Russ C."/>
            <person name="Cuomo C."/>
            <person name="Burger G."/>
            <person name="Gray M.W."/>
            <person name="Holland P.W.H."/>
            <person name="King N."/>
            <person name="Lang F.B.F."/>
            <person name="Roger A.J."/>
            <person name="Ruiz-Trillo I."/>
            <person name="Brown M."/>
            <person name="Walker B."/>
            <person name="Young S."/>
            <person name="Zeng Q."/>
            <person name="Gargeya S."/>
            <person name="Fitzgerald M."/>
            <person name="Haas B."/>
            <person name="Abouelleil A."/>
            <person name="Allen A.W."/>
            <person name="Alvarado L."/>
            <person name="Arachchi H.M."/>
            <person name="Berlin A.M."/>
            <person name="Chapman S.B."/>
            <person name="Gainer-Dewar J."/>
            <person name="Goldberg J."/>
            <person name="Griggs A."/>
            <person name="Gujja S."/>
            <person name="Hansen M."/>
            <person name="Howarth C."/>
            <person name="Imamovic A."/>
            <person name="Ireland A."/>
            <person name="Larimer J."/>
            <person name="McCowan C."/>
            <person name="Murphy C."/>
            <person name="Pearson M."/>
            <person name="Poon T.W."/>
            <person name="Priest M."/>
            <person name="Roberts A."/>
            <person name="Saif S."/>
            <person name="Shea T."/>
            <person name="Sisk P."/>
            <person name="Sykes S."/>
            <person name="Wortman J."/>
            <person name="Nusbaum C."/>
            <person name="Birren B."/>
        </authorList>
    </citation>
    <scope>NUCLEOTIDE SEQUENCE [LARGE SCALE GENOMIC DNA]</scope>
    <source>
        <strain evidence="9">ATCC 38817</strain>
    </source>
</reference>
<dbReference type="InterPro" id="IPR036598">
    <property type="entry name" value="GOLD_dom_sf"/>
</dbReference>
<keyword evidence="10" id="KW-1185">Reference proteome</keyword>
<name>A0A058Z4E0_FONAL</name>
<dbReference type="GO" id="GO:0032541">
    <property type="term" value="C:cortical endoplasmic reticulum"/>
    <property type="evidence" value="ECO:0007669"/>
    <property type="project" value="TreeGrafter"/>
</dbReference>
<dbReference type="OrthoDB" id="14833at2759"/>
<dbReference type="PANTHER" id="PTHR10972:SF203">
    <property type="entry name" value="OXYSTEROL-BINDING PROTEIN HOMOLOG 3"/>
    <property type="match status" value="1"/>
</dbReference>
<dbReference type="GO" id="GO:0006897">
    <property type="term" value="P:endocytosis"/>
    <property type="evidence" value="ECO:0007669"/>
    <property type="project" value="TreeGrafter"/>
</dbReference>
<dbReference type="InterPro" id="IPR009038">
    <property type="entry name" value="GOLD_dom"/>
</dbReference>
<dbReference type="GO" id="GO:0030011">
    <property type="term" value="P:maintenance of cell polarity"/>
    <property type="evidence" value="ECO:0007669"/>
    <property type="project" value="TreeGrafter"/>
</dbReference>
<feature type="region of interest" description="Disordered" evidence="6">
    <location>
        <begin position="152"/>
        <end position="188"/>
    </location>
</feature>
<dbReference type="GO" id="GO:0005886">
    <property type="term" value="C:plasma membrane"/>
    <property type="evidence" value="ECO:0007669"/>
    <property type="project" value="TreeGrafter"/>
</dbReference>
<dbReference type="SUPFAM" id="SSF144000">
    <property type="entry name" value="Oxysterol-binding protein-like"/>
    <property type="match status" value="1"/>
</dbReference>
<evidence type="ECO:0000259" key="7">
    <source>
        <dbReference type="PROSITE" id="PS50003"/>
    </source>
</evidence>
<dbReference type="Pfam" id="PF15409">
    <property type="entry name" value="PH_8"/>
    <property type="match status" value="1"/>
</dbReference>
<evidence type="ECO:0000313" key="9">
    <source>
        <dbReference type="EMBL" id="KCV68793.1"/>
    </source>
</evidence>
<dbReference type="SMART" id="SM00233">
    <property type="entry name" value="PH"/>
    <property type="match status" value="1"/>
</dbReference>
<proteinExistence type="inferred from homology"/>
<gene>
    <name evidence="9" type="ORF">H696_04212</name>
</gene>
<evidence type="ECO:0000256" key="5">
    <source>
        <dbReference type="SAM" id="Coils"/>
    </source>
</evidence>
<dbReference type="eggNOG" id="KOG1737">
    <property type="taxonomic scope" value="Eukaryota"/>
</dbReference>
<evidence type="ECO:0000256" key="2">
    <source>
        <dbReference type="ARBA" id="ARBA00022448"/>
    </source>
</evidence>
<evidence type="ECO:0008006" key="11">
    <source>
        <dbReference type="Google" id="ProtNLM"/>
    </source>
</evidence>
<keyword evidence="3" id="KW-0445">Lipid transport</keyword>
<evidence type="ECO:0000259" key="8">
    <source>
        <dbReference type="PROSITE" id="PS50866"/>
    </source>
</evidence>
<dbReference type="PROSITE" id="PS50866">
    <property type="entry name" value="GOLD"/>
    <property type="match status" value="1"/>
</dbReference>
<dbReference type="InterPro" id="IPR037239">
    <property type="entry name" value="OSBP_sf"/>
</dbReference>
<feature type="domain" description="PH" evidence="7">
    <location>
        <begin position="195"/>
        <end position="288"/>
    </location>
</feature>
<dbReference type="InterPro" id="IPR000648">
    <property type="entry name" value="Oxysterol-bd"/>
</dbReference>
<dbReference type="InterPro" id="IPR011993">
    <property type="entry name" value="PH-like_dom_sf"/>
</dbReference>
<dbReference type="GO" id="GO:0005829">
    <property type="term" value="C:cytosol"/>
    <property type="evidence" value="ECO:0007669"/>
    <property type="project" value="TreeGrafter"/>
</dbReference>
<dbReference type="Gene3D" id="2.40.160.120">
    <property type="match status" value="1"/>
</dbReference>
<dbReference type="Pfam" id="PF01237">
    <property type="entry name" value="Oxysterol_BP"/>
    <property type="match status" value="1"/>
</dbReference>
<dbReference type="Gene3D" id="2.60.120.680">
    <property type="entry name" value="GOLD domain"/>
    <property type="match status" value="1"/>
</dbReference>
<dbReference type="InterPro" id="IPR001849">
    <property type="entry name" value="PH_domain"/>
</dbReference>
<dbReference type="STRING" id="691883.A0A058Z4E0"/>
<keyword evidence="5" id="KW-0175">Coiled coil</keyword>
<accession>A0A058Z4E0</accession>
<keyword evidence="4" id="KW-0446">Lipid-binding</keyword>
<evidence type="ECO:0000256" key="3">
    <source>
        <dbReference type="ARBA" id="ARBA00023055"/>
    </source>
</evidence>
<dbReference type="Gene3D" id="2.30.29.30">
    <property type="entry name" value="Pleckstrin-homology domain (PH domain)/Phosphotyrosine-binding domain (PTB)"/>
    <property type="match status" value="1"/>
</dbReference>
<dbReference type="GO" id="GO:0097038">
    <property type="term" value="C:perinuclear endoplasmic reticulum"/>
    <property type="evidence" value="ECO:0007669"/>
    <property type="project" value="TreeGrafter"/>
</dbReference>
<organism evidence="9">
    <name type="scientific">Fonticula alba</name>
    <name type="common">Slime mold</name>
    <dbReference type="NCBI Taxonomy" id="691883"/>
    <lineage>
        <taxon>Eukaryota</taxon>
        <taxon>Rotosphaerida</taxon>
        <taxon>Fonticulaceae</taxon>
        <taxon>Fonticula</taxon>
    </lineage>
</organism>
<keyword evidence="2" id="KW-0813">Transport</keyword>
<protein>
    <recommendedName>
        <fullName evidence="11">PH domain-containing protein</fullName>
    </recommendedName>
</protein>
<feature type="coiled-coil region" evidence="5">
    <location>
        <begin position="906"/>
        <end position="933"/>
    </location>
</feature>
<dbReference type="SUPFAM" id="SSF50729">
    <property type="entry name" value="PH domain-like"/>
    <property type="match status" value="1"/>
</dbReference>
<comment type="similarity">
    <text evidence="1">Belongs to the OSBP family.</text>
</comment>
<evidence type="ECO:0000256" key="6">
    <source>
        <dbReference type="SAM" id="MobiDB-lite"/>
    </source>
</evidence>
<dbReference type="EMBL" id="KB932207">
    <property type="protein sequence ID" value="KCV68793.1"/>
    <property type="molecule type" value="Genomic_DNA"/>
</dbReference>
<dbReference type="FunFam" id="2.40.160.120:FF:000001">
    <property type="entry name" value="Oxysterol-binding protein"/>
    <property type="match status" value="1"/>
</dbReference>
<dbReference type="GO" id="GO:0120009">
    <property type="term" value="P:intermembrane lipid transfer"/>
    <property type="evidence" value="ECO:0007669"/>
    <property type="project" value="UniProtKB-ARBA"/>
</dbReference>
<dbReference type="PANTHER" id="PTHR10972">
    <property type="entry name" value="OXYSTEROL-BINDING PROTEIN-RELATED"/>
    <property type="match status" value="1"/>
</dbReference>